<reference evidence="1 2" key="1">
    <citation type="journal article" date="2006" name="Nature">
        <title>Global trends of whole-genome duplications revealed by the ciliate Paramecium tetraurelia.</title>
        <authorList>
            <consortium name="Genoscope"/>
            <person name="Aury J.-M."/>
            <person name="Jaillon O."/>
            <person name="Duret L."/>
            <person name="Noel B."/>
            <person name="Jubin C."/>
            <person name="Porcel B.M."/>
            <person name="Segurens B."/>
            <person name="Daubin V."/>
            <person name="Anthouard V."/>
            <person name="Aiach N."/>
            <person name="Arnaiz O."/>
            <person name="Billaut A."/>
            <person name="Beisson J."/>
            <person name="Blanc I."/>
            <person name="Bouhouche K."/>
            <person name="Camara F."/>
            <person name="Duharcourt S."/>
            <person name="Guigo R."/>
            <person name="Gogendeau D."/>
            <person name="Katinka M."/>
            <person name="Keller A.-M."/>
            <person name="Kissmehl R."/>
            <person name="Klotz C."/>
            <person name="Koll F."/>
            <person name="Le Moue A."/>
            <person name="Lepere C."/>
            <person name="Malinsky S."/>
            <person name="Nowacki M."/>
            <person name="Nowak J.K."/>
            <person name="Plattner H."/>
            <person name="Poulain J."/>
            <person name="Ruiz F."/>
            <person name="Serrano V."/>
            <person name="Zagulski M."/>
            <person name="Dessen P."/>
            <person name="Betermier M."/>
            <person name="Weissenbach J."/>
            <person name="Scarpelli C."/>
            <person name="Schachter V."/>
            <person name="Sperling L."/>
            <person name="Meyer E."/>
            <person name="Cohen J."/>
            <person name="Wincker P."/>
        </authorList>
    </citation>
    <scope>NUCLEOTIDE SEQUENCE [LARGE SCALE GENOMIC DNA]</scope>
    <source>
        <strain evidence="1 2">Stock d4-2</strain>
    </source>
</reference>
<dbReference type="OMA" id="NIRICWF"/>
<sequence length="639" mass="75221">MNGIAYPFDLLQNEEKLHLFQNIKAKIYGQNDAQISLEPIPGSLFITNIRICWFNFPKKMEELSPQERQLVEAIQVKHGQKKELWQSLNLNGKSFMFIYPRLLSHGLQGNKLRCFIGELEAEEDVYIQQSKSTGLEDFLEQDNPVNIVDLERGKYQIEFDLQLLDKETQDEIFDLVTEYSINQQDSSDSEQIYINKLINQQLENKSKMIDEGINIQAKIYGRPSQIRKPLFKIIKRVHPDQQCKRLLLRPNGNIIINNVDQGEFVILRDSKLFVNCQNFISIPKDFEYSDWTVYEGGIDGFHFLPYGKGVFKNKADRFEGYFADGFASELCTLERTQNSSKIKCYYSWGQKHGKYEEENNNLIIEGFFENDLKQGLFTEKQKSTDKQERKYYKNGVKQIVDESNYNNQQRKLGTTTRYLFNHQDYSINNFTFKGLNYKEWLNQLIIDYYLQLVIDYYKDFLAESIYHLNTIECQDIFSSYITQKDQKPLILPKLLEINCLISDIKKLIFIMNVDRGHFLVLVCQNQQLFLLNSLNNDQDQIILQKVVKIIPTINKAQNHSEKLKIVEVTQQQNSFDCGIHAVYNTLLQYKYCDKNVNEIDYQTTKKMMENLRIHIKNVLINDYAHLLPQISDSKQNHRY</sequence>
<dbReference type="Gene3D" id="3.40.395.10">
    <property type="entry name" value="Adenoviral Proteinase, Chain A"/>
    <property type="match status" value="1"/>
</dbReference>
<dbReference type="RefSeq" id="XP_001431871.1">
    <property type="nucleotide sequence ID" value="XM_001431834.1"/>
</dbReference>
<name>A0C106_PARTE</name>
<dbReference type="KEGG" id="ptm:GSPATT00033949001"/>
<protein>
    <recommendedName>
        <fullName evidence="3">Ubiquitin-like protease family profile domain-containing protein</fullName>
    </recommendedName>
</protein>
<gene>
    <name evidence="1" type="ORF">GSPATT00033949001</name>
</gene>
<dbReference type="EMBL" id="CT868031">
    <property type="protein sequence ID" value="CAK64473.1"/>
    <property type="molecule type" value="Genomic_DNA"/>
</dbReference>
<keyword evidence="2" id="KW-1185">Reference proteome</keyword>
<dbReference type="InParanoid" id="A0C106"/>
<accession>A0C106</accession>
<dbReference type="InterPro" id="IPR038765">
    <property type="entry name" value="Papain-like_cys_pep_sf"/>
</dbReference>
<organism evidence="1 2">
    <name type="scientific">Paramecium tetraurelia</name>
    <dbReference type="NCBI Taxonomy" id="5888"/>
    <lineage>
        <taxon>Eukaryota</taxon>
        <taxon>Sar</taxon>
        <taxon>Alveolata</taxon>
        <taxon>Ciliophora</taxon>
        <taxon>Intramacronucleata</taxon>
        <taxon>Oligohymenophorea</taxon>
        <taxon>Peniculida</taxon>
        <taxon>Parameciidae</taxon>
        <taxon>Paramecium</taxon>
    </lineage>
</organism>
<evidence type="ECO:0000313" key="1">
    <source>
        <dbReference type="EMBL" id="CAK64473.1"/>
    </source>
</evidence>
<dbReference type="OrthoDB" id="198735at2759"/>
<dbReference type="HOGENOM" id="CLU_036768_0_0_1"/>
<proteinExistence type="predicted"/>
<dbReference type="SUPFAM" id="SSF54001">
    <property type="entry name" value="Cysteine proteinases"/>
    <property type="match status" value="1"/>
</dbReference>
<dbReference type="GeneID" id="5017655"/>
<evidence type="ECO:0008006" key="3">
    <source>
        <dbReference type="Google" id="ProtNLM"/>
    </source>
</evidence>
<dbReference type="Proteomes" id="UP000000600">
    <property type="component" value="Unassembled WGS sequence"/>
</dbReference>
<dbReference type="AlphaFoldDB" id="A0C106"/>
<evidence type="ECO:0000313" key="2">
    <source>
        <dbReference type="Proteomes" id="UP000000600"/>
    </source>
</evidence>